<name>A0AAD3T761_NEPGR</name>
<dbReference type="SMART" id="SM00220">
    <property type="entry name" value="S_TKc"/>
    <property type="match status" value="1"/>
</dbReference>
<dbReference type="InterPro" id="IPR000719">
    <property type="entry name" value="Prot_kinase_dom"/>
</dbReference>
<dbReference type="SMART" id="SM00666">
    <property type="entry name" value="PB1"/>
    <property type="match status" value="1"/>
</dbReference>
<dbReference type="PROSITE" id="PS00108">
    <property type="entry name" value="PROTEIN_KINASE_ST"/>
    <property type="match status" value="1"/>
</dbReference>
<dbReference type="EMBL" id="BSYO01000026">
    <property type="protein sequence ID" value="GMH23271.1"/>
    <property type="molecule type" value="Genomic_DNA"/>
</dbReference>
<dbReference type="SUPFAM" id="SSF56112">
    <property type="entry name" value="Protein kinase-like (PK-like)"/>
    <property type="match status" value="1"/>
</dbReference>
<keyword evidence="3 6" id="KW-0547">Nucleotide-binding</keyword>
<feature type="region of interest" description="Disordered" evidence="7">
    <location>
        <begin position="796"/>
        <end position="817"/>
    </location>
</feature>
<evidence type="ECO:0000313" key="9">
    <source>
        <dbReference type="EMBL" id="GMH23271.1"/>
    </source>
</evidence>
<proteinExistence type="predicted"/>
<evidence type="ECO:0000256" key="5">
    <source>
        <dbReference type="ARBA" id="ARBA00022840"/>
    </source>
</evidence>
<evidence type="ECO:0000256" key="3">
    <source>
        <dbReference type="ARBA" id="ARBA00022741"/>
    </source>
</evidence>
<dbReference type="FunFam" id="3.10.20.90:FF:000058">
    <property type="entry name" value="Octicosapeptide/phox/Bem1p domain kinase superfamily protein"/>
    <property type="match status" value="1"/>
</dbReference>
<feature type="domain" description="Protein kinase" evidence="8">
    <location>
        <begin position="840"/>
        <end position="1103"/>
    </location>
</feature>
<dbReference type="PANTHER" id="PTHR23257:SF703">
    <property type="entry name" value="KINASE SUPERFAMILY WITH OCTICOSAPEPTIDE_PHOX_BEM1P DOMAIN-CONTAINING PROTEIN"/>
    <property type="match status" value="1"/>
</dbReference>
<protein>
    <recommendedName>
        <fullName evidence="8">Protein kinase domain-containing protein</fullName>
    </recommendedName>
</protein>
<keyword evidence="2" id="KW-0808">Transferase</keyword>
<dbReference type="PROSITE" id="PS50011">
    <property type="entry name" value="PROTEIN_KINASE_DOM"/>
    <property type="match status" value="1"/>
</dbReference>
<comment type="caution">
    <text evidence="9">The sequence shown here is derived from an EMBL/GenBank/DDBJ whole genome shotgun (WGS) entry which is preliminary data.</text>
</comment>
<dbReference type="GO" id="GO:0004674">
    <property type="term" value="F:protein serine/threonine kinase activity"/>
    <property type="evidence" value="ECO:0007669"/>
    <property type="project" value="UniProtKB-KW"/>
</dbReference>
<feature type="binding site" evidence="6">
    <location>
        <position position="867"/>
    </location>
    <ligand>
        <name>ATP</name>
        <dbReference type="ChEBI" id="CHEBI:30616"/>
    </ligand>
</feature>
<dbReference type="PROSITE" id="PS00107">
    <property type="entry name" value="PROTEIN_KINASE_ATP"/>
    <property type="match status" value="1"/>
</dbReference>
<dbReference type="Gene3D" id="3.30.200.20">
    <property type="entry name" value="Phosphorylase Kinase, domain 1"/>
    <property type="match status" value="1"/>
</dbReference>
<keyword evidence="10" id="KW-1185">Reference proteome</keyword>
<dbReference type="InterPro" id="IPR008271">
    <property type="entry name" value="Ser/Thr_kinase_AS"/>
</dbReference>
<keyword evidence="5 6" id="KW-0067">ATP-binding</keyword>
<evidence type="ECO:0000259" key="8">
    <source>
        <dbReference type="PROSITE" id="PS50011"/>
    </source>
</evidence>
<dbReference type="InterPro" id="IPR017441">
    <property type="entry name" value="Protein_kinase_ATP_BS"/>
</dbReference>
<keyword evidence="4" id="KW-0418">Kinase</keyword>
<organism evidence="9 10">
    <name type="scientific">Nepenthes gracilis</name>
    <name type="common">Slender pitcher plant</name>
    <dbReference type="NCBI Taxonomy" id="150966"/>
    <lineage>
        <taxon>Eukaryota</taxon>
        <taxon>Viridiplantae</taxon>
        <taxon>Streptophyta</taxon>
        <taxon>Embryophyta</taxon>
        <taxon>Tracheophyta</taxon>
        <taxon>Spermatophyta</taxon>
        <taxon>Magnoliopsida</taxon>
        <taxon>eudicotyledons</taxon>
        <taxon>Gunneridae</taxon>
        <taxon>Pentapetalae</taxon>
        <taxon>Caryophyllales</taxon>
        <taxon>Nepenthaceae</taxon>
        <taxon>Nepenthes</taxon>
    </lineage>
</organism>
<dbReference type="CDD" id="cd06410">
    <property type="entry name" value="PB1_UP2"/>
    <property type="match status" value="1"/>
</dbReference>
<dbReference type="Gene3D" id="1.10.510.10">
    <property type="entry name" value="Transferase(Phosphotransferase) domain 1"/>
    <property type="match status" value="1"/>
</dbReference>
<evidence type="ECO:0000256" key="6">
    <source>
        <dbReference type="PROSITE-ProRule" id="PRU10141"/>
    </source>
</evidence>
<dbReference type="Pfam" id="PF00564">
    <property type="entry name" value="PB1"/>
    <property type="match status" value="1"/>
</dbReference>
<evidence type="ECO:0000256" key="7">
    <source>
        <dbReference type="SAM" id="MobiDB-lite"/>
    </source>
</evidence>
<sequence length="1113" mass="123677">MDSPANSVTASNYDDENSRVKFLCSFYGSILPRPQDGKLRYVGGETRIVSVPRDITYEELMVRMREIYEGASILKYQQPDEDLDALVSVVNDDDVMNMMEEYDKFGSGEGFTRLRIFLFSHFDQDVSPHYTDADERDNERRYVDALNSLNESPKFRRQQHNDSPVMTAANELNIADQFFNSMNLEGVLHNQRNCDIPMPQYNLGHLAIPNMGLGQHSVPIAQRYHDEASWSPAYYSPRSARPHDPHPTGEIPSSPSPQFRAASAEVLDKSTEEYSLQQGNQVPSHENHPHCDNVVWLPAGGMSADKGGILGNILHSSSVFDGNSVCENCRMAYQRNQSLIDSRWKHEGQSHMEQPIIGNGFPQVGNACVKCATNRDALLLNTGLQLHHGGYIKEQSDPRSHYGETQTSERGWVLQHQLSPPSDEPRAHISGAGRVNDCYTVDSTAMNFPAGQGNLCDAHHVPPSYIHYDDPCCIQSGPELGTDIFHGQVMTAESQIHIPLEERGLCHENFPYTYGADNSYQLPHGHPSAPVLWRNVLTPIHIASTYDPSPFQQRHGTTCPGLPRSAVEGSPRYVVGVDQNHWLGTNLPEYSYSHASNRNHGIVCQETRQVITSDCNLNPPHTSNTASHQESTRLADVVSTVPSDKIVSSSIMGDNPGPIADTYCYGALRLDERTIHGIGNQTTRTRHLEGSDMQSVCVPGENYNSDTRFVIASLESTVSNCINPSEGCKGVAHLNEEDHSAPADERDLIFRPKLVSSVKKEKLESVEVVKAIAQEDTNVVMLHDSSANNANADERASMNAHGNSDCGSDNDCPDASKIEPTKAEEEAIARGLQTIRNDDLEEIRELGSGTYGAVFHGKWKGSDVAVKRIKASCFAGRPSERERLISDFWKEALILSLLHHPSVVSFYGIVRDGPDGSLATVTEFMINGSLKHYLQKKDRTIDRRKRLIIAMDAAFGMEYLHGKNIVHFDLKCENLLVNMRDPHRPVCKIGDLGLSKVKQHTLVSGGVRGTLPWMAPELLSGKSNMVTEKIDVYSFGIVMWELLTGDEPYADMHCASIIGGIINNTLRPQIPIWCDPEWKTLMENCWASDPAERPSFSEISQRLRNMAAAMNVK</sequence>
<dbReference type="InterPro" id="IPR011009">
    <property type="entry name" value="Kinase-like_dom_sf"/>
</dbReference>
<keyword evidence="1" id="KW-0723">Serine/threonine-protein kinase</keyword>
<evidence type="ECO:0000256" key="1">
    <source>
        <dbReference type="ARBA" id="ARBA00022527"/>
    </source>
</evidence>
<dbReference type="InterPro" id="IPR000270">
    <property type="entry name" value="PB1_dom"/>
</dbReference>
<dbReference type="Gene3D" id="3.10.20.90">
    <property type="entry name" value="Phosphatidylinositol 3-kinase Catalytic Subunit, Chain A, domain 1"/>
    <property type="match status" value="1"/>
</dbReference>
<dbReference type="PANTHER" id="PTHR23257">
    <property type="entry name" value="SERINE-THREONINE PROTEIN KINASE"/>
    <property type="match status" value="1"/>
</dbReference>
<dbReference type="GO" id="GO:0007165">
    <property type="term" value="P:signal transduction"/>
    <property type="evidence" value="ECO:0007669"/>
    <property type="project" value="TreeGrafter"/>
</dbReference>
<dbReference type="Pfam" id="PF07714">
    <property type="entry name" value="PK_Tyr_Ser-Thr"/>
    <property type="match status" value="1"/>
</dbReference>
<gene>
    <name evidence="9" type="ORF">Nepgr_025114</name>
</gene>
<dbReference type="InterPro" id="IPR001245">
    <property type="entry name" value="Ser-Thr/Tyr_kinase_cat_dom"/>
</dbReference>
<dbReference type="SUPFAM" id="SSF54277">
    <property type="entry name" value="CAD &amp; PB1 domains"/>
    <property type="match status" value="1"/>
</dbReference>
<evidence type="ECO:0000256" key="2">
    <source>
        <dbReference type="ARBA" id="ARBA00022679"/>
    </source>
</evidence>
<feature type="region of interest" description="Disordered" evidence="7">
    <location>
        <begin position="235"/>
        <end position="264"/>
    </location>
</feature>
<dbReference type="InterPro" id="IPR050167">
    <property type="entry name" value="Ser_Thr_protein_kinase"/>
</dbReference>
<dbReference type="FunFam" id="1.10.510.10:FF:000142">
    <property type="entry name" value="Octicosapeptide/phox/Bem1p domain kinase superfamily protein"/>
    <property type="match status" value="1"/>
</dbReference>
<evidence type="ECO:0000256" key="4">
    <source>
        <dbReference type="ARBA" id="ARBA00022777"/>
    </source>
</evidence>
<dbReference type="AlphaFoldDB" id="A0AAD3T761"/>
<dbReference type="GO" id="GO:0005524">
    <property type="term" value="F:ATP binding"/>
    <property type="evidence" value="ECO:0007669"/>
    <property type="project" value="UniProtKB-UniRule"/>
</dbReference>
<dbReference type="PRINTS" id="PR00109">
    <property type="entry name" value="TYRKINASE"/>
</dbReference>
<dbReference type="CDD" id="cd13999">
    <property type="entry name" value="STKc_MAP3K-like"/>
    <property type="match status" value="1"/>
</dbReference>
<evidence type="ECO:0000313" key="10">
    <source>
        <dbReference type="Proteomes" id="UP001279734"/>
    </source>
</evidence>
<dbReference type="GO" id="GO:0005737">
    <property type="term" value="C:cytoplasm"/>
    <property type="evidence" value="ECO:0007669"/>
    <property type="project" value="TreeGrafter"/>
</dbReference>
<reference evidence="9" key="1">
    <citation type="submission" date="2023-05" db="EMBL/GenBank/DDBJ databases">
        <title>Nepenthes gracilis genome sequencing.</title>
        <authorList>
            <person name="Fukushima K."/>
        </authorList>
    </citation>
    <scope>NUCLEOTIDE SEQUENCE</scope>
    <source>
        <strain evidence="9">SING2019-196</strain>
    </source>
</reference>
<accession>A0AAD3T761</accession>
<dbReference type="Proteomes" id="UP001279734">
    <property type="component" value="Unassembled WGS sequence"/>
</dbReference>